<proteinExistence type="predicted"/>
<accession>A0ACC2WEA4</accession>
<dbReference type="Proteomes" id="UP001230649">
    <property type="component" value="Unassembled WGS sequence"/>
</dbReference>
<evidence type="ECO:0000313" key="2">
    <source>
        <dbReference type="Proteomes" id="UP001230649"/>
    </source>
</evidence>
<gene>
    <name evidence="1" type="ORF">QFC20_003187</name>
</gene>
<reference evidence="1" key="1">
    <citation type="submission" date="2023-04" db="EMBL/GenBank/DDBJ databases">
        <title>Draft Genome sequencing of Naganishia species isolated from polar environments using Oxford Nanopore Technology.</title>
        <authorList>
            <person name="Leo P."/>
            <person name="Venkateswaran K."/>
        </authorList>
    </citation>
    <scope>NUCLEOTIDE SEQUENCE</scope>
    <source>
        <strain evidence="1">MNA-CCFEE 5262</strain>
    </source>
</reference>
<keyword evidence="2" id="KW-1185">Reference proteome</keyword>
<organism evidence="1 2">
    <name type="scientific">Naganishia adeliensis</name>
    <dbReference type="NCBI Taxonomy" id="92952"/>
    <lineage>
        <taxon>Eukaryota</taxon>
        <taxon>Fungi</taxon>
        <taxon>Dikarya</taxon>
        <taxon>Basidiomycota</taxon>
        <taxon>Agaricomycotina</taxon>
        <taxon>Tremellomycetes</taxon>
        <taxon>Filobasidiales</taxon>
        <taxon>Filobasidiaceae</taxon>
        <taxon>Naganishia</taxon>
    </lineage>
</organism>
<comment type="caution">
    <text evidence="1">The sequence shown here is derived from an EMBL/GenBank/DDBJ whole genome shotgun (WGS) entry which is preliminary data.</text>
</comment>
<sequence length="1471" mass="159300">MAPVPLSPLRDLDLNRQPRPDKSKQNGTKPNDIIHPTPLFGYAPSAPPLSIDPKFLSPRGQQTSLSPVSPVSGSEASSYGSYIGSHLYARPVGWNTQEKGTVRRAGTWNVGEAEMSITGRLASSGSSDGFRINSNYHHPQQLQQQQYPQHAQPTQRLTPAPAMQRQLSSRSNDGFLFPSEDLDSNIQHNSMFTPDAASRASTSSQQHVNPPSFSTYNHQNDDAYLVTGKGSKEQQVGLALESPWKSPGWKVQQRDKARERSGSVVMASVEEVNEIPKTLRTVDGTHHSPSASPKDVKKSRRSVHHSTRVQGLPQQKHQFTTDFLSPTTTAAPYAISPLSPTSRHPSLPHRGSAAPSSSGLPGRRYVAQPRALRLTPGGLRAEEGPRVGMMSPLGGKTLAREEMSFLASPFGTRVASNREGSGRPTEELVEECGEGKDGPSSSVQKRIREWAMDTMHRASPVGSVPFPTEEEDVLSTSMRRATIKDHLHPPGLTSLPSDETVITTTTDNSGGGIPPSPTPWNGMKRVLGTSGTQDPIGLGIFANADGCSPLQQFKRGKRDMVVQVHDMERNAVLSASPTPSPSTACFKFKSYSSSAVPTLKSLESFGSDGMRERKSSSTDSVGSGVQYTLSSKVPDDYDSFSRRTSSKLSFSSIRGHGKKPSPLLDYRPQFTPPPCRPTLSPQLNGPDDPPSPFEASSDSANSRCNSFLRELQASTSRPPIARRSTAPAKASPKDTSEEMVPPLPSNTTGNIASYVQAQPHLVGTPVHVFDSERPSPAAFMSTGLIKKGSGFSSKRTGSDHSLTASIIDSTGSLPTSLGRVRPCLLPDSPDVRTPDTPIKHNVPNPLVHAKHRLPPLKFGNNPATTVPLVPTSLGICTNPSPNCEDAPRNDQSSLPAGDSTGTISGNSGKFPLGTGRGLRRKGSAMWARTNSGNWSNGSWSRQTTVPMDEDEPLTPTRNDDRAVVKLDFSTITPSPPAAGARHYPFAPSVNGPKIEIANSPTSPLKKGSFLSRLPKHRALARVSNPLLSAAYKLGEQQANMRGSALATPLADGKGKSKNARRVSTSSIGGADSRFERDFVLLGPIGVGEFSTVWKVREKRNGSVWAVKRGKPYIGEKDRARQFEEVAILSTLAAASHPNVLHFQEAWEEKSQLHIRTALAECGDFATYLQSISDEGGLDEARCWKVLRELTEGLRHIHSLGILHLDLKPANILIDQSGTLQISDFGLSIRLASLTSDGYPVMPEGDVFNVREGDREYLSPEMLKGAYGTFSDVFSLGATMLEVAFNVVLPSNGDAWQKLRNDDFSDLEEHYGPVSVDLETAPALGTSVSSSCTLASADASAKIGNVSLEMFTIIRGMMNSNHERRITLRQLTNSGPIHHMRIVSAKTMDARLSVESRTRSSVDEWEEWSRQRARDEQLSPDITKTESTKAALPALVMEDPGFLTRLLEKLNTITVLNAINFIVYIYCTFAST</sequence>
<protein>
    <submittedName>
        <fullName evidence="1">Uncharacterized protein</fullName>
    </submittedName>
</protein>
<dbReference type="EMBL" id="JASBWS010000027">
    <property type="protein sequence ID" value="KAJ9109987.1"/>
    <property type="molecule type" value="Genomic_DNA"/>
</dbReference>
<evidence type="ECO:0000313" key="1">
    <source>
        <dbReference type="EMBL" id="KAJ9109987.1"/>
    </source>
</evidence>
<name>A0ACC2WEA4_9TREE</name>